<dbReference type="AlphaFoldDB" id="A0A9Q3BBT0"/>
<keyword evidence="3" id="KW-1185">Reference proteome</keyword>
<comment type="caution">
    <text evidence="2">The sequence shown here is derived from an EMBL/GenBank/DDBJ whole genome shotgun (WGS) entry which is preliminary data.</text>
</comment>
<reference evidence="2" key="1">
    <citation type="submission" date="2021-03" db="EMBL/GenBank/DDBJ databases">
        <title>Draft genome sequence of rust myrtle Austropuccinia psidii MF-1, a brazilian biotype.</title>
        <authorList>
            <person name="Quecine M.C."/>
            <person name="Pachon D.M.R."/>
            <person name="Bonatelli M.L."/>
            <person name="Correr F.H."/>
            <person name="Franceschini L.M."/>
            <person name="Leite T.F."/>
            <person name="Margarido G.R.A."/>
            <person name="Almeida C.A."/>
            <person name="Ferrarezi J.A."/>
            <person name="Labate C.A."/>
        </authorList>
    </citation>
    <scope>NUCLEOTIDE SEQUENCE</scope>
    <source>
        <strain evidence="2">MF-1</strain>
    </source>
</reference>
<accession>A0A9Q3BBT0</accession>
<proteinExistence type="predicted"/>
<feature type="region of interest" description="Disordered" evidence="1">
    <location>
        <begin position="61"/>
        <end position="92"/>
    </location>
</feature>
<protein>
    <submittedName>
        <fullName evidence="2">Uncharacterized protein</fullName>
    </submittedName>
</protein>
<sequence length="92" mass="10308">MVGLIQYKISMEVATMMNLVKEKRKVQNLFNSACQVGDPGFEKGGAVDYLVEEKDRSLAKRKEVTINPTSEPAHNKLRSKSSDIHCDQSSHN</sequence>
<evidence type="ECO:0000313" key="3">
    <source>
        <dbReference type="Proteomes" id="UP000765509"/>
    </source>
</evidence>
<dbReference type="EMBL" id="AVOT02000306">
    <property type="protein sequence ID" value="MBW0462223.1"/>
    <property type="molecule type" value="Genomic_DNA"/>
</dbReference>
<feature type="compositionally biased region" description="Basic and acidic residues" evidence="1">
    <location>
        <begin position="80"/>
        <end position="92"/>
    </location>
</feature>
<evidence type="ECO:0000313" key="2">
    <source>
        <dbReference type="EMBL" id="MBW0462223.1"/>
    </source>
</evidence>
<evidence type="ECO:0000256" key="1">
    <source>
        <dbReference type="SAM" id="MobiDB-lite"/>
    </source>
</evidence>
<gene>
    <name evidence="2" type="ORF">O181_001938</name>
</gene>
<name>A0A9Q3BBT0_9BASI</name>
<dbReference type="Proteomes" id="UP000765509">
    <property type="component" value="Unassembled WGS sequence"/>
</dbReference>
<organism evidence="2 3">
    <name type="scientific">Austropuccinia psidii MF-1</name>
    <dbReference type="NCBI Taxonomy" id="1389203"/>
    <lineage>
        <taxon>Eukaryota</taxon>
        <taxon>Fungi</taxon>
        <taxon>Dikarya</taxon>
        <taxon>Basidiomycota</taxon>
        <taxon>Pucciniomycotina</taxon>
        <taxon>Pucciniomycetes</taxon>
        <taxon>Pucciniales</taxon>
        <taxon>Sphaerophragmiaceae</taxon>
        <taxon>Austropuccinia</taxon>
    </lineage>
</organism>